<sequence>MENQEGMKKTLTSIHQAHSVIIRAMTKLLKNSSDIQVPAKCTFGIKRDEEYVGNSKRRHIH</sequence>
<evidence type="ECO:0000313" key="1">
    <source>
        <dbReference type="EMBL" id="OMO60877.1"/>
    </source>
</evidence>
<proteinExistence type="predicted"/>
<name>A0A1R3GS53_9ROSI</name>
<gene>
    <name evidence="1" type="ORF">COLO4_33715</name>
</gene>
<accession>A0A1R3GS53</accession>
<protein>
    <submittedName>
        <fullName evidence="1">Uncharacterized protein</fullName>
    </submittedName>
</protein>
<comment type="caution">
    <text evidence="1">The sequence shown here is derived from an EMBL/GenBank/DDBJ whole genome shotgun (WGS) entry which is preliminary data.</text>
</comment>
<dbReference type="AlphaFoldDB" id="A0A1R3GS53"/>
<evidence type="ECO:0000313" key="2">
    <source>
        <dbReference type="Proteomes" id="UP000187203"/>
    </source>
</evidence>
<reference evidence="2" key="1">
    <citation type="submission" date="2013-09" db="EMBL/GenBank/DDBJ databases">
        <title>Corchorus olitorius genome sequencing.</title>
        <authorList>
            <person name="Alam M."/>
            <person name="Haque M.S."/>
            <person name="Islam M.S."/>
            <person name="Emdad E.M."/>
            <person name="Islam M.M."/>
            <person name="Ahmed B."/>
            <person name="Halim A."/>
            <person name="Hossen Q.M.M."/>
            <person name="Hossain M.Z."/>
            <person name="Ahmed R."/>
            <person name="Khan M.M."/>
            <person name="Islam R."/>
            <person name="Rashid M.M."/>
            <person name="Khan S.A."/>
            <person name="Rahman M.S."/>
            <person name="Alam M."/>
            <person name="Yahiya A.S."/>
            <person name="Khan M.S."/>
            <person name="Azam M.S."/>
            <person name="Haque T."/>
            <person name="Lashkar M.Z.H."/>
            <person name="Akhand A.I."/>
            <person name="Morshed G."/>
            <person name="Roy S."/>
            <person name="Uddin K.S."/>
            <person name="Rabeya T."/>
            <person name="Hossain A.S."/>
            <person name="Chowdhury A."/>
            <person name="Snigdha A.R."/>
            <person name="Mortoza M.S."/>
            <person name="Matin S.A."/>
            <person name="Hoque S.M.E."/>
            <person name="Islam M.K."/>
            <person name="Roy D.K."/>
            <person name="Haider R."/>
            <person name="Moosa M.M."/>
            <person name="Elias S.M."/>
            <person name="Hasan A.M."/>
            <person name="Jahan S."/>
            <person name="Shafiuddin M."/>
            <person name="Mahmood N."/>
            <person name="Shommy N.S."/>
        </authorList>
    </citation>
    <scope>NUCLEOTIDE SEQUENCE [LARGE SCALE GENOMIC DNA]</scope>
    <source>
        <strain evidence="2">cv. O-4</strain>
    </source>
</reference>
<dbReference type="Proteomes" id="UP000187203">
    <property type="component" value="Unassembled WGS sequence"/>
</dbReference>
<dbReference type="EMBL" id="AWUE01021811">
    <property type="protein sequence ID" value="OMO60877.1"/>
    <property type="molecule type" value="Genomic_DNA"/>
</dbReference>
<keyword evidence="2" id="KW-1185">Reference proteome</keyword>
<organism evidence="1 2">
    <name type="scientific">Corchorus olitorius</name>
    <dbReference type="NCBI Taxonomy" id="93759"/>
    <lineage>
        <taxon>Eukaryota</taxon>
        <taxon>Viridiplantae</taxon>
        <taxon>Streptophyta</taxon>
        <taxon>Embryophyta</taxon>
        <taxon>Tracheophyta</taxon>
        <taxon>Spermatophyta</taxon>
        <taxon>Magnoliopsida</taxon>
        <taxon>eudicotyledons</taxon>
        <taxon>Gunneridae</taxon>
        <taxon>Pentapetalae</taxon>
        <taxon>rosids</taxon>
        <taxon>malvids</taxon>
        <taxon>Malvales</taxon>
        <taxon>Malvaceae</taxon>
        <taxon>Grewioideae</taxon>
        <taxon>Apeibeae</taxon>
        <taxon>Corchorus</taxon>
    </lineage>
</organism>